<dbReference type="InterPro" id="IPR013785">
    <property type="entry name" value="Aldolase_TIM"/>
</dbReference>
<dbReference type="PANTHER" id="PTHR30246:SF1">
    <property type="entry name" value="2-DEHYDRO-3-DEOXY-6-PHOSPHOGALACTONATE ALDOLASE-RELATED"/>
    <property type="match status" value="1"/>
</dbReference>
<dbReference type="Gene3D" id="3.20.20.70">
    <property type="entry name" value="Aldolase class I"/>
    <property type="match status" value="1"/>
</dbReference>
<evidence type="ECO:0000256" key="4">
    <source>
        <dbReference type="ARBA" id="ARBA00023239"/>
    </source>
</evidence>
<evidence type="ECO:0008006" key="7">
    <source>
        <dbReference type="Google" id="ProtNLM"/>
    </source>
</evidence>
<proteinExistence type="inferred from homology"/>
<gene>
    <name evidence="6" type="ORF">METZ01_LOCUS278803</name>
</gene>
<reference evidence="6" key="1">
    <citation type="submission" date="2018-05" db="EMBL/GenBank/DDBJ databases">
        <authorList>
            <person name="Lanie J.A."/>
            <person name="Ng W.-L."/>
            <person name="Kazmierczak K.M."/>
            <person name="Andrzejewski T.M."/>
            <person name="Davidsen T.M."/>
            <person name="Wayne K.J."/>
            <person name="Tettelin H."/>
            <person name="Glass J.I."/>
            <person name="Rusch D."/>
            <person name="Podicherti R."/>
            <person name="Tsui H.-C.T."/>
            <person name="Winkler M.E."/>
        </authorList>
    </citation>
    <scope>NUCLEOTIDE SEQUENCE</scope>
</reference>
<keyword evidence="4" id="KW-0456">Lyase</keyword>
<evidence type="ECO:0000256" key="2">
    <source>
        <dbReference type="ARBA" id="ARBA00006906"/>
    </source>
</evidence>
<dbReference type="PANTHER" id="PTHR30246">
    <property type="entry name" value="2-KETO-3-DEOXY-6-PHOSPHOGLUCONATE ALDOLASE"/>
    <property type="match status" value="1"/>
</dbReference>
<comment type="pathway">
    <text evidence="1">Carbohydrate acid metabolism.</text>
</comment>
<evidence type="ECO:0000256" key="5">
    <source>
        <dbReference type="ARBA" id="ARBA00023277"/>
    </source>
</evidence>
<comment type="similarity">
    <text evidence="2">Belongs to the KHG/KDPG aldolase family.</text>
</comment>
<name>A0A382KNW2_9ZZZZ</name>
<dbReference type="AlphaFoldDB" id="A0A382KNW2"/>
<protein>
    <recommendedName>
        <fullName evidence="7">2-dehydro-3-deoxyphosphogluconate aldolase</fullName>
    </recommendedName>
</protein>
<dbReference type="Pfam" id="PF01081">
    <property type="entry name" value="Aldolase"/>
    <property type="match status" value="1"/>
</dbReference>
<evidence type="ECO:0000256" key="3">
    <source>
        <dbReference type="ARBA" id="ARBA00011233"/>
    </source>
</evidence>
<dbReference type="GO" id="GO:0016829">
    <property type="term" value="F:lyase activity"/>
    <property type="evidence" value="ECO:0007669"/>
    <property type="project" value="UniProtKB-KW"/>
</dbReference>
<evidence type="ECO:0000313" key="6">
    <source>
        <dbReference type="EMBL" id="SVC25949.1"/>
    </source>
</evidence>
<organism evidence="6">
    <name type="scientific">marine metagenome</name>
    <dbReference type="NCBI Taxonomy" id="408172"/>
    <lineage>
        <taxon>unclassified sequences</taxon>
        <taxon>metagenomes</taxon>
        <taxon>ecological metagenomes</taxon>
    </lineage>
</organism>
<dbReference type="CDD" id="cd00452">
    <property type="entry name" value="KDPG_aldolase"/>
    <property type="match status" value="1"/>
</dbReference>
<accession>A0A382KNW2</accession>
<comment type="subunit">
    <text evidence="3">Homotrimer.</text>
</comment>
<sequence>MGNESVFNLDRFKETPVIGIIRGASHASIQGVLEACVSGGLKFVELTLNTENAFSLIESVSQQFSAEICVGAGTVLSLRDVKQAENVGARFIVSPTLNIDVATYCLKKGLAYFPGALTPTEIEKSWSAGAAMVKVFPASQMGANYFNTVRGPFNELLLMAVGGVNASNAVEYLQAGASAVAIGGSLFTVSRMKNREFDSIKMEVKDLVSTVKTFCSKS</sequence>
<dbReference type="EMBL" id="UINC01081775">
    <property type="protein sequence ID" value="SVC25949.1"/>
    <property type="molecule type" value="Genomic_DNA"/>
</dbReference>
<dbReference type="SUPFAM" id="SSF51569">
    <property type="entry name" value="Aldolase"/>
    <property type="match status" value="1"/>
</dbReference>
<evidence type="ECO:0000256" key="1">
    <source>
        <dbReference type="ARBA" id="ARBA00004761"/>
    </source>
</evidence>
<dbReference type="InterPro" id="IPR000887">
    <property type="entry name" value="Aldlse_KDPG_KHG"/>
</dbReference>
<keyword evidence="5" id="KW-0119">Carbohydrate metabolism</keyword>
<dbReference type="NCBIfam" id="TIGR01182">
    <property type="entry name" value="eda"/>
    <property type="match status" value="1"/>
</dbReference>